<dbReference type="InterPro" id="IPR000182">
    <property type="entry name" value="GNAT_dom"/>
</dbReference>
<organism evidence="2 3">
    <name type="scientific">Kribbella soli</name>
    <dbReference type="NCBI Taxonomy" id="1124743"/>
    <lineage>
        <taxon>Bacteria</taxon>
        <taxon>Bacillati</taxon>
        <taxon>Actinomycetota</taxon>
        <taxon>Actinomycetes</taxon>
        <taxon>Propionibacteriales</taxon>
        <taxon>Kribbellaceae</taxon>
        <taxon>Kribbella</taxon>
    </lineage>
</organism>
<protein>
    <submittedName>
        <fullName evidence="2">N-acetyltransferase</fullName>
    </submittedName>
</protein>
<dbReference type="InterPro" id="IPR051908">
    <property type="entry name" value="Ribosomal_N-acetyltransferase"/>
</dbReference>
<evidence type="ECO:0000313" key="2">
    <source>
        <dbReference type="EMBL" id="TCC06162.1"/>
    </source>
</evidence>
<dbReference type="PANTHER" id="PTHR43441">
    <property type="entry name" value="RIBOSOMAL-PROTEIN-SERINE ACETYLTRANSFERASE"/>
    <property type="match status" value="1"/>
</dbReference>
<proteinExistence type="predicted"/>
<evidence type="ECO:0000259" key="1">
    <source>
        <dbReference type="PROSITE" id="PS51186"/>
    </source>
</evidence>
<dbReference type="InterPro" id="IPR016181">
    <property type="entry name" value="Acyl_CoA_acyltransferase"/>
</dbReference>
<dbReference type="AlphaFoldDB" id="A0A4R0HBS8"/>
<dbReference type="PROSITE" id="PS51186">
    <property type="entry name" value="GNAT"/>
    <property type="match status" value="1"/>
</dbReference>
<dbReference type="Gene3D" id="3.40.630.30">
    <property type="match status" value="1"/>
</dbReference>
<dbReference type="PANTHER" id="PTHR43441:SF10">
    <property type="entry name" value="ACETYLTRANSFERASE"/>
    <property type="match status" value="1"/>
</dbReference>
<dbReference type="GO" id="GO:1990189">
    <property type="term" value="F:protein N-terminal-serine acetyltransferase activity"/>
    <property type="evidence" value="ECO:0007669"/>
    <property type="project" value="TreeGrafter"/>
</dbReference>
<sequence length="198" mass="21409">MAALQPHRIDLGDVVLRPFVASDEPAVALALQDPGILRWTAGTAVISSPADKRARRWLEPRIDGWARGNAVFAVADAATDQVLGSVTLRDVHRVPDQAVAAYWVSPLARGRRLGARALDAAARWGFVADGLRLHRISLDHSLVNEGSCHVALRAGFQLEGVMRDYYVEPTGQRHDSHLHARLATDAAPDLGRPQPAGS</sequence>
<dbReference type="Pfam" id="PF13302">
    <property type="entry name" value="Acetyltransf_3"/>
    <property type="match status" value="1"/>
</dbReference>
<dbReference type="GO" id="GO:0005737">
    <property type="term" value="C:cytoplasm"/>
    <property type="evidence" value="ECO:0007669"/>
    <property type="project" value="TreeGrafter"/>
</dbReference>
<name>A0A4R0HBS8_9ACTN</name>
<keyword evidence="3" id="KW-1185">Reference proteome</keyword>
<dbReference type="Proteomes" id="UP000292346">
    <property type="component" value="Unassembled WGS sequence"/>
</dbReference>
<dbReference type="GO" id="GO:0008999">
    <property type="term" value="F:protein-N-terminal-alanine acetyltransferase activity"/>
    <property type="evidence" value="ECO:0007669"/>
    <property type="project" value="TreeGrafter"/>
</dbReference>
<dbReference type="SUPFAM" id="SSF55729">
    <property type="entry name" value="Acyl-CoA N-acyltransferases (Nat)"/>
    <property type="match status" value="1"/>
</dbReference>
<reference evidence="2 3" key="1">
    <citation type="submission" date="2019-02" db="EMBL/GenBank/DDBJ databases">
        <title>Kribbella capetownensis sp. nov. and Kribbella speibonae sp. nov., isolated from soil.</title>
        <authorList>
            <person name="Curtis S.M."/>
            <person name="Norton I."/>
            <person name="Everest G.J."/>
            <person name="Meyers P.R."/>
        </authorList>
    </citation>
    <scope>NUCLEOTIDE SEQUENCE [LARGE SCALE GENOMIC DNA]</scope>
    <source>
        <strain evidence="2 3">KCTC 29219</strain>
    </source>
</reference>
<evidence type="ECO:0000313" key="3">
    <source>
        <dbReference type="Proteomes" id="UP000292346"/>
    </source>
</evidence>
<comment type="caution">
    <text evidence="2">The sequence shown here is derived from an EMBL/GenBank/DDBJ whole genome shotgun (WGS) entry which is preliminary data.</text>
</comment>
<gene>
    <name evidence="2" type="ORF">E0H45_29865</name>
</gene>
<dbReference type="OrthoDB" id="2061990at2"/>
<feature type="domain" description="N-acetyltransferase" evidence="1">
    <location>
        <begin position="14"/>
        <end position="185"/>
    </location>
</feature>
<dbReference type="RefSeq" id="WP_131343384.1">
    <property type="nucleotide sequence ID" value="NZ_SJJZ01000003.1"/>
</dbReference>
<accession>A0A4R0HBS8</accession>
<keyword evidence="2" id="KW-0808">Transferase</keyword>
<dbReference type="EMBL" id="SJJZ01000003">
    <property type="protein sequence ID" value="TCC06162.1"/>
    <property type="molecule type" value="Genomic_DNA"/>
</dbReference>